<dbReference type="InterPro" id="IPR001763">
    <property type="entry name" value="Rhodanese-like_dom"/>
</dbReference>
<dbReference type="SMART" id="SM00849">
    <property type="entry name" value="Lactamase_B"/>
    <property type="match status" value="1"/>
</dbReference>
<dbReference type="EMBL" id="CP053085">
    <property type="protein sequence ID" value="QJR34309.1"/>
    <property type="molecule type" value="Genomic_DNA"/>
</dbReference>
<organism evidence="3 4">
    <name type="scientific">Gemmatimonas groenlandica</name>
    <dbReference type="NCBI Taxonomy" id="2732249"/>
    <lineage>
        <taxon>Bacteria</taxon>
        <taxon>Pseudomonadati</taxon>
        <taxon>Gemmatimonadota</taxon>
        <taxon>Gemmatimonadia</taxon>
        <taxon>Gemmatimonadales</taxon>
        <taxon>Gemmatimonadaceae</taxon>
        <taxon>Gemmatimonas</taxon>
    </lineage>
</organism>
<dbReference type="SMART" id="SM00450">
    <property type="entry name" value="RHOD"/>
    <property type="match status" value="1"/>
</dbReference>
<dbReference type="AlphaFoldDB" id="A0A6M4IKB9"/>
<keyword evidence="1" id="KW-0479">Metal-binding</keyword>
<dbReference type="FunFam" id="3.60.15.10:FF:000030">
    <property type="entry name" value="Metallo-beta-lactamase family protein"/>
    <property type="match status" value="1"/>
</dbReference>
<dbReference type="GO" id="GO:0046872">
    <property type="term" value="F:metal ion binding"/>
    <property type="evidence" value="ECO:0007669"/>
    <property type="project" value="UniProtKB-KW"/>
</dbReference>
<dbReference type="GO" id="GO:0050313">
    <property type="term" value="F:sulfur dioxygenase activity"/>
    <property type="evidence" value="ECO:0007669"/>
    <property type="project" value="InterPro"/>
</dbReference>
<proteinExistence type="predicted"/>
<gene>
    <name evidence="3" type="ORF">HKW67_01615</name>
</gene>
<evidence type="ECO:0000259" key="2">
    <source>
        <dbReference type="PROSITE" id="PS50206"/>
    </source>
</evidence>
<dbReference type="GO" id="GO:0006749">
    <property type="term" value="P:glutathione metabolic process"/>
    <property type="evidence" value="ECO:0007669"/>
    <property type="project" value="InterPro"/>
</dbReference>
<protein>
    <submittedName>
        <fullName evidence="3">MBL fold metallo-hydrolase</fullName>
    </submittedName>
</protein>
<reference evidence="3 4" key="1">
    <citation type="submission" date="2020-05" db="EMBL/GenBank/DDBJ databases">
        <title>Complete genome sequence of Gemmatimonas greenlandica TET16.</title>
        <authorList>
            <person name="Zeng Y."/>
        </authorList>
    </citation>
    <scope>NUCLEOTIDE SEQUENCE [LARGE SCALE GENOMIC DNA]</scope>
    <source>
        <strain evidence="3 4">TET16</strain>
    </source>
</reference>
<evidence type="ECO:0000313" key="4">
    <source>
        <dbReference type="Proteomes" id="UP000500938"/>
    </source>
</evidence>
<dbReference type="InterPro" id="IPR051682">
    <property type="entry name" value="Mito_Persulfide_Diox"/>
</dbReference>
<dbReference type="GO" id="GO:0016787">
    <property type="term" value="F:hydrolase activity"/>
    <property type="evidence" value="ECO:0007669"/>
    <property type="project" value="UniProtKB-KW"/>
</dbReference>
<keyword evidence="3" id="KW-0378">Hydrolase</keyword>
<dbReference type="InterPro" id="IPR036866">
    <property type="entry name" value="RibonucZ/Hydroxyglut_hydro"/>
</dbReference>
<dbReference type="GO" id="GO:0070813">
    <property type="term" value="P:hydrogen sulfide metabolic process"/>
    <property type="evidence" value="ECO:0007669"/>
    <property type="project" value="TreeGrafter"/>
</dbReference>
<accession>A0A6M4IKB9</accession>
<dbReference type="CDD" id="cd07724">
    <property type="entry name" value="POD-like_MBL-fold"/>
    <property type="match status" value="1"/>
</dbReference>
<dbReference type="PANTHER" id="PTHR43084">
    <property type="entry name" value="PERSULFIDE DIOXYGENASE ETHE1"/>
    <property type="match status" value="1"/>
</dbReference>
<dbReference type="InterPro" id="IPR044528">
    <property type="entry name" value="POD-like_MBL-fold"/>
</dbReference>
<dbReference type="SUPFAM" id="SSF52821">
    <property type="entry name" value="Rhodanese/Cell cycle control phosphatase"/>
    <property type="match status" value="2"/>
</dbReference>
<dbReference type="Gene3D" id="3.40.250.10">
    <property type="entry name" value="Rhodanese-like domain"/>
    <property type="match status" value="2"/>
</dbReference>
<dbReference type="SUPFAM" id="SSF56281">
    <property type="entry name" value="Metallo-hydrolase/oxidoreductase"/>
    <property type="match status" value="1"/>
</dbReference>
<evidence type="ECO:0000313" key="3">
    <source>
        <dbReference type="EMBL" id="QJR34309.1"/>
    </source>
</evidence>
<dbReference type="Gene3D" id="3.60.15.10">
    <property type="entry name" value="Ribonuclease Z/Hydroxyacylglutathione hydrolase-like"/>
    <property type="match status" value="1"/>
</dbReference>
<name>A0A6M4IKB9_9BACT</name>
<dbReference type="PROSITE" id="PS50206">
    <property type="entry name" value="RHODANESE_3"/>
    <property type="match status" value="1"/>
</dbReference>
<evidence type="ECO:0000256" key="1">
    <source>
        <dbReference type="ARBA" id="ARBA00022723"/>
    </source>
</evidence>
<dbReference type="Proteomes" id="UP000500938">
    <property type="component" value="Chromosome"/>
</dbReference>
<dbReference type="RefSeq" id="WP_171223735.1">
    <property type="nucleotide sequence ID" value="NZ_CP053085.1"/>
</dbReference>
<feature type="domain" description="Rhodanese" evidence="2">
    <location>
        <begin position="387"/>
        <end position="474"/>
    </location>
</feature>
<dbReference type="Pfam" id="PF00753">
    <property type="entry name" value="Lactamase_B"/>
    <property type="match status" value="1"/>
</dbReference>
<dbReference type="Pfam" id="PF00581">
    <property type="entry name" value="Rhodanese"/>
    <property type="match status" value="1"/>
</dbReference>
<dbReference type="InterPro" id="IPR036873">
    <property type="entry name" value="Rhodanese-like_dom_sf"/>
</dbReference>
<dbReference type="CDD" id="cd00158">
    <property type="entry name" value="RHOD"/>
    <property type="match status" value="1"/>
</dbReference>
<keyword evidence="4" id="KW-1185">Reference proteome</keyword>
<dbReference type="PANTHER" id="PTHR43084:SF1">
    <property type="entry name" value="PERSULFIDE DIOXYGENASE ETHE1, MITOCHONDRIAL"/>
    <property type="match status" value="1"/>
</dbReference>
<sequence length="477" mass="51099">MFFRELYDPALAQASYVIGCQATGEAIVIDPLRDPATYLDVARAEGLRITHVTETHIHADFVSGSRELRAATGARLYLSAEGGPEWQYAFAAQDDAVLLHDGDTIFVGNIQLDVLHTPGHTPEHLSFVVTDRPRGAGPMGILTGDFVFVGDVGRPDLLERAAGIADTMEAGARTLFRSVQRFRALPDHLQVWPGHGAGSACGKALGAVPSSTVGYEKLSNWGVAESDEAAFVAAVLDGQPEPPRYFAAMKRINRDGPPILGRPPFAPRLAAADALRGSSSHTRWMLDMRPASEFAYGAIDGSLSLPYSKSFSTWAGSIIPVTDELVLMADAESDDVQRAVRDLSRIGFDRIVGWVDAHEALQVWREAGHDLHTIPQISATDIPTTTANGGATVIDVRGRTEWDAGHIAGALHVPLGDLRQRLDELPATTLLVHCQSGVRSAVATSLLHRLGRTDAVNLRGGFAAWSAAGFPASGRNE</sequence>
<dbReference type="InterPro" id="IPR001279">
    <property type="entry name" value="Metallo-B-lactamas"/>
</dbReference>
<dbReference type="KEGG" id="ggr:HKW67_01615"/>